<dbReference type="AlphaFoldDB" id="A0A1I5II77"/>
<dbReference type="Proteomes" id="UP000199137">
    <property type="component" value="Unassembled WGS sequence"/>
</dbReference>
<dbReference type="EMBL" id="FOWC01000002">
    <property type="protein sequence ID" value="SFO60265.1"/>
    <property type="molecule type" value="Genomic_DNA"/>
</dbReference>
<organism evidence="1 2">
    <name type="scientific">Amycolatopsis rubida</name>
    <dbReference type="NCBI Taxonomy" id="112413"/>
    <lineage>
        <taxon>Bacteria</taxon>
        <taxon>Bacillati</taxon>
        <taxon>Actinomycetota</taxon>
        <taxon>Actinomycetes</taxon>
        <taxon>Pseudonocardiales</taxon>
        <taxon>Pseudonocardiaceae</taxon>
        <taxon>Amycolatopsis</taxon>
    </lineage>
</organism>
<dbReference type="RefSeq" id="WP_093573064.1">
    <property type="nucleotide sequence ID" value="NZ_FOWC01000002.1"/>
</dbReference>
<accession>A0A1I5II77</accession>
<proteinExistence type="predicted"/>
<evidence type="ECO:0000313" key="2">
    <source>
        <dbReference type="Proteomes" id="UP000199137"/>
    </source>
</evidence>
<protein>
    <submittedName>
        <fullName evidence="1">Uncharacterized protein</fullName>
    </submittedName>
</protein>
<gene>
    <name evidence="1" type="ORF">SAMN05421854_102487</name>
</gene>
<sequence>MSELAPVKRPNGKIYRPRKIRAIYAEDEYPLRGNVYVLGTHDVYRALELASAEARYRIGSANFLLDAIGEVGWWRTAMDRGEPVIVWDEFRGAAGVRFECEER</sequence>
<dbReference type="STRING" id="112413.SAMN05421854_102487"/>
<dbReference type="OrthoDB" id="9880854at2"/>
<reference evidence="1 2" key="1">
    <citation type="submission" date="2016-10" db="EMBL/GenBank/DDBJ databases">
        <authorList>
            <person name="de Groot N.N."/>
        </authorList>
    </citation>
    <scope>NUCLEOTIDE SEQUENCE [LARGE SCALE GENOMIC DNA]</scope>
    <source>
        <strain evidence="1 2">DSM 44637</strain>
    </source>
</reference>
<name>A0A1I5II77_9PSEU</name>
<evidence type="ECO:0000313" key="1">
    <source>
        <dbReference type="EMBL" id="SFO60265.1"/>
    </source>
</evidence>